<dbReference type="AlphaFoldDB" id="A0A6N4TI20"/>
<reference evidence="3" key="1">
    <citation type="submission" date="2019-05" db="EMBL/GenBank/DDBJ databases">
        <title>Complete genome sequencing of Absiella argi strain JCM 30884.</title>
        <authorList>
            <person name="Sakamoto M."/>
            <person name="Murakami T."/>
            <person name="Mori H."/>
        </authorList>
    </citation>
    <scope>NUCLEOTIDE SEQUENCE [LARGE SCALE GENOMIC DNA]</scope>
    <source>
        <strain evidence="3">JCM 30884</strain>
    </source>
</reference>
<evidence type="ECO:0000256" key="1">
    <source>
        <dbReference type="SAM" id="Phobius"/>
    </source>
</evidence>
<dbReference type="RefSeq" id="WP_115714964.1">
    <property type="nucleotide sequence ID" value="NZ_AP019695.1"/>
</dbReference>
<dbReference type="KEGG" id="aarg:Aargi30884_06650"/>
<keyword evidence="1" id="KW-1133">Transmembrane helix</keyword>
<keyword evidence="1" id="KW-0812">Transmembrane</keyword>
<name>A0A6N4TI20_9FIRM</name>
<organism evidence="2 3">
    <name type="scientific">Amedibacterium intestinale</name>
    <dbReference type="NCBI Taxonomy" id="2583452"/>
    <lineage>
        <taxon>Bacteria</taxon>
        <taxon>Bacillati</taxon>
        <taxon>Bacillota</taxon>
        <taxon>Erysipelotrichia</taxon>
        <taxon>Erysipelotrichales</taxon>
        <taxon>Erysipelotrichaceae</taxon>
        <taxon>Amedibacterium</taxon>
    </lineage>
</organism>
<accession>A0A6N4TI20</accession>
<keyword evidence="3" id="KW-1185">Reference proteome</keyword>
<dbReference type="Proteomes" id="UP000464754">
    <property type="component" value="Chromosome"/>
</dbReference>
<evidence type="ECO:0000313" key="3">
    <source>
        <dbReference type="Proteomes" id="UP000464754"/>
    </source>
</evidence>
<sequence>MKIFLNIVALILLVILVVCAILYWTRGEYYPICNVALILFIITAAAGQKYKNNDIKTKGK</sequence>
<feature type="transmembrane region" description="Helical" evidence="1">
    <location>
        <begin position="29"/>
        <end position="47"/>
    </location>
</feature>
<protein>
    <submittedName>
        <fullName evidence="2">Uncharacterized protein</fullName>
    </submittedName>
</protein>
<proteinExistence type="predicted"/>
<gene>
    <name evidence="2" type="ORF">Aargi30884_06650</name>
</gene>
<keyword evidence="1" id="KW-0472">Membrane</keyword>
<dbReference type="EMBL" id="AP019695">
    <property type="protein sequence ID" value="BBK21762.1"/>
    <property type="molecule type" value="Genomic_DNA"/>
</dbReference>
<feature type="transmembrane region" description="Helical" evidence="1">
    <location>
        <begin position="7"/>
        <end position="23"/>
    </location>
</feature>
<evidence type="ECO:0000313" key="2">
    <source>
        <dbReference type="EMBL" id="BBK21762.1"/>
    </source>
</evidence>